<name>A0AA35R8V3_GEOBA</name>
<feature type="region of interest" description="Disordered" evidence="1">
    <location>
        <begin position="316"/>
        <end position="337"/>
    </location>
</feature>
<feature type="region of interest" description="Disordered" evidence="1">
    <location>
        <begin position="404"/>
        <end position="423"/>
    </location>
</feature>
<feature type="region of interest" description="Disordered" evidence="1">
    <location>
        <begin position="1"/>
        <end position="24"/>
    </location>
</feature>
<dbReference type="SUPFAM" id="SSF47986">
    <property type="entry name" value="DEATH domain"/>
    <property type="match status" value="1"/>
</dbReference>
<evidence type="ECO:0000313" key="4">
    <source>
        <dbReference type="Proteomes" id="UP001174909"/>
    </source>
</evidence>
<feature type="domain" description="DED" evidence="2">
    <location>
        <begin position="28"/>
        <end position="103"/>
    </location>
</feature>
<proteinExistence type="predicted"/>
<comment type="caution">
    <text evidence="3">The sequence shown here is derived from an EMBL/GenBank/DDBJ whole genome shotgun (WGS) entry which is preliminary data.</text>
</comment>
<feature type="compositionally biased region" description="Low complexity" evidence="1">
    <location>
        <begin position="265"/>
        <end position="280"/>
    </location>
</feature>
<feature type="compositionally biased region" description="Basic and acidic residues" evidence="1">
    <location>
        <begin position="437"/>
        <end position="446"/>
    </location>
</feature>
<accession>A0AA35R8V3</accession>
<dbReference type="Gene3D" id="1.10.533.10">
    <property type="entry name" value="Death Domain, Fas"/>
    <property type="match status" value="1"/>
</dbReference>
<organism evidence="3 4">
    <name type="scientific">Geodia barretti</name>
    <name type="common">Barrett's horny sponge</name>
    <dbReference type="NCBI Taxonomy" id="519541"/>
    <lineage>
        <taxon>Eukaryota</taxon>
        <taxon>Metazoa</taxon>
        <taxon>Porifera</taxon>
        <taxon>Demospongiae</taxon>
        <taxon>Heteroscleromorpha</taxon>
        <taxon>Tetractinellida</taxon>
        <taxon>Astrophorina</taxon>
        <taxon>Geodiidae</taxon>
        <taxon>Geodia</taxon>
    </lineage>
</organism>
<dbReference type="AlphaFoldDB" id="A0AA35R8V3"/>
<feature type="compositionally biased region" description="Polar residues" evidence="1">
    <location>
        <begin position="316"/>
        <end position="335"/>
    </location>
</feature>
<feature type="region of interest" description="Disordered" evidence="1">
    <location>
        <begin position="195"/>
        <end position="280"/>
    </location>
</feature>
<protein>
    <recommendedName>
        <fullName evidence="2">DED domain-containing protein</fullName>
    </recommendedName>
</protein>
<feature type="compositionally biased region" description="Polar residues" evidence="1">
    <location>
        <begin position="404"/>
        <end position="415"/>
    </location>
</feature>
<dbReference type="GO" id="GO:0042981">
    <property type="term" value="P:regulation of apoptotic process"/>
    <property type="evidence" value="ECO:0007669"/>
    <property type="project" value="InterPro"/>
</dbReference>
<keyword evidence="4" id="KW-1185">Reference proteome</keyword>
<feature type="compositionally biased region" description="Polar residues" evidence="1">
    <location>
        <begin position="474"/>
        <end position="488"/>
    </location>
</feature>
<dbReference type="Proteomes" id="UP001174909">
    <property type="component" value="Unassembled WGS sequence"/>
</dbReference>
<sequence length="683" mass="75194">MEQDLEQSPCHHQPTACSEPSSPHRDDAFKDLLLHISQNMSDDDAAALVFTATNGTTSGGSPSALEVLQLLVRRGEFSARSCSKLDGDLRRINRCDLAEHVREYVEKYTEIQRHNLEREENRTHPHQHQPVGIELPTSSVHQEQCVDIGSELHVVASGGPVHSTPKRQQNTASPDLGHELFDALSLNPPQNMLVPSSTSLCASSDPFPSGSSPVEIAPRHERGSSLEHSTSAHTGEYQSSFNGSQQNSGSNLQWGGQEGYDHPSRSANLSRNSSNHSLSSSVSQLSKASLQKAEQLLCRAMDVVANQSQDQLDSYHSASTTSIPRLPQSDTSSMYSDVGNKDPWAKKLSHSYHGRLTTNTHQGRMRRTPSVPVRNRGFASRHHQVAGSVPNHARCEITDTQFGVKTRTEPISDSFSADAPDEDWITMKQPANQSTTEHADTHEHSDATPGQSVTADSRRQSTISDATIKRVSVASETLSETTITSPRTSVYGKEAVPADVAQEVGEPRKPSSPPAGKEKPRLRTKLSFLRSKSRTSLSSSPNFMWKVVREDLIKPIWRHQAQASLTRPGKLELDANQGKHNPKLMLQLFPYGLHGDEGNAVTMAVRITIPDKCPPLPLSSEIQLRLAVFEVEGKEVKRCPCVTEKISKISIFYVYTVITHNQLKESKSKYFNLEVDINCSGLT</sequence>
<feature type="compositionally biased region" description="Polar residues" evidence="1">
    <location>
        <begin position="448"/>
        <end position="465"/>
    </location>
</feature>
<dbReference type="EMBL" id="CASHTH010000738">
    <property type="protein sequence ID" value="CAI8006973.1"/>
    <property type="molecule type" value="Genomic_DNA"/>
</dbReference>
<feature type="compositionally biased region" description="Low complexity" evidence="1">
    <location>
        <begin position="238"/>
        <end position="255"/>
    </location>
</feature>
<gene>
    <name evidence="3" type="ORF">GBAR_LOCUS4995</name>
</gene>
<feature type="compositionally biased region" description="Polar residues" evidence="1">
    <location>
        <begin position="226"/>
        <end position="237"/>
    </location>
</feature>
<dbReference type="InterPro" id="IPR001875">
    <property type="entry name" value="DED_dom"/>
</dbReference>
<reference evidence="3" key="1">
    <citation type="submission" date="2023-03" db="EMBL/GenBank/DDBJ databases">
        <authorList>
            <person name="Steffen K."/>
            <person name="Cardenas P."/>
        </authorList>
    </citation>
    <scope>NUCLEOTIDE SEQUENCE</scope>
</reference>
<evidence type="ECO:0000313" key="3">
    <source>
        <dbReference type="EMBL" id="CAI8006973.1"/>
    </source>
</evidence>
<dbReference type="InterPro" id="IPR011029">
    <property type="entry name" value="DEATH-like_dom_sf"/>
</dbReference>
<evidence type="ECO:0000256" key="1">
    <source>
        <dbReference type="SAM" id="MobiDB-lite"/>
    </source>
</evidence>
<feature type="region of interest" description="Disordered" evidence="1">
    <location>
        <begin position="431"/>
        <end position="523"/>
    </location>
</feature>
<dbReference type="PROSITE" id="PS50168">
    <property type="entry name" value="DED"/>
    <property type="match status" value="1"/>
</dbReference>
<evidence type="ECO:0000259" key="2">
    <source>
        <dbReference type="PROSITE" id="PS50168"/>
    </source>
</evidence>